<accession>A0A7S4MT47</accession>
<protein>
    <recommendedName>
        <fullName evidence="2">Peptidase C39-like domain-containing protein</fullName>
    </recommendedName>
</protein>
<dbReference type="PROSITE" id="PS51257">
    <property type="entry name" value="PROKAR_LIPOPROTEIN"/>
    <property type="match status" value="1"/>
</dbReference>
<dbReference type="Gene3D" id="3.90.70.10">
    <property type="entry name" value="Cysteine proteinases"/>
    <property type="match status" value="1"/>
</dbReference>
<sequence length="203" mass="22225">MRFAVVLLALVAVCLASSCPSWKMYKQCDEEWGNAQLGSSSSQTICTAGCAMSCVAMAMASYNEKINNALTNPGNLNDWLINNNGYANTDLIIWSAVNGLGKVHFKEEVGSLSASSVAKFVQKCYPVIVNVRSGTHWVLITGTTSNSDVFEVNDPYFSNTTYSLSEMSEFVVYNLSGSSVRRFRRGNQNAQDHEALIIDAEDF</sequence>
<feature type="signal peptide" evidence="1">
    <location>
        <begin position="1"/>
        <end position="16"/>
    </location>
</feature>
<gene>
    <name evidence="3" type="ORF">VSP0166_LOCUS17237</name>
</gene>
<proteinExistence type="predicted"/>
<keyword evidence="1" id="KW-0732">Signal</keyword>
<reference evidence="3" key="1">
    <citation type="submission" date="2021-01" db="EMBL/GenBank/DDBJ databases">
        <authorList>
            <person name="Corre E."/>
            <person name="Pelletier E."/>
            <person name="Niang G."/>
            <person name="Scheremetjew M."/>
            <person name="Finn R."/>
            <person name="Kale V."/>
            <person name="Holt S."/>
            <person name="Cochrane G."/>
            <person name="Meng A."/>
            <person name="Brown T."/>
            <person name="Cohen L."/>
        </authorList>
    </citation>
    <scope>NUCLEOTIDE SEQUENCE</scope>
    <source>
        <strain evidence="3">DIVA3 518/3/11/1/6</strain>
    </source>
</reference>
<feature type="domain" description="Peptidase C39-like" evidence="2">
    <location>
        <begin position="23"/>
        <end position="156"/>
    </location>
</feature>
<organism evidence="3">
    <name type="scientific">Vannella robusta</name>
    <dbReference type="NCBI Taxonomy" id="1487602"/>
    <lineage>
        <taxon>Eukaryota</taxon>
        <taxon>Amoebozoa</taxon>
        <taxon>Discosea</taxon>
        <taxon>Flabellinia</taxon>
        <taxon>Vannellidae</taxon>
        <taxon>Vannella</taxon>
    </lineage>
</organism>
<dbReference type="Pfam" id="PF13529">
    <property type="entry name" value="Peptidase_C39_2"/>
    <property type="match status" value="1"/>
</dbReference>
<dbReference type="PANTHER" id="PTHR40524">
    <property type="entry name" value="PEPTIDASE_C39_2 DOMAIN-CONTAINING PROTEIN"/>
    <property type="match status" value="1"/>
</dbReference>
<dbReference type="PANTHER" id="PTHR40524:SF1">
    <property type="entry name" value="PEPTIDASE C39-LIKE DOMAIN-CONTAINING PROTEIN"/>
    <property type="match status" value="1"/>
</dbReference>
<dbReference type="AlphaFoldDB" id="A0A7S4MT47"/>
<dbReference type="EMBL" id="HBKP01024734">
    <property type="protein sequence ID" value="CAE2240140.1"/>
    <property type="molecule type" value="Transcribed_RNA"/>
</dbReference>
<evidence type="ECO:0000256" key="1">
    <source>
        <dbReference type="SAM" id="SignalP"/>
    </source>
</evidence>
<feature type="chain" id="PRO_5031521637" description="Peptidase C39-like domain-containing protein" evidence="1">
    <location>
        <begin position="17"/>
        <end position="203"/>
    </location>
</feature>
<evidence type="ECO:0000313" key="3">
    <source>
        <dbReference type="EMBL" id="CAE2240140.1"/>
    </source>
</evidence>
<dbReference type="InterPro" id="IPR039564">
    <property type="entry name" value="Peptidase_C39-like"/>
</dbReference>
<evidence type="ECO:0000259" key="2">
    <source>
        <dbReference type="Pfam" id="PF13529"/>
    </source>
</evidence>
<name>A0A7S4MT47_9EUKA</name>